<dbReference type="AlphaFoldDB" id="A0A4Y2GRH1"/>
<organism evidence="1 2">
    <name type="scientific">Araneus ventricosus</name>
    <name type="common">Orbweaver spider</name>
    <name type="synonym">Epeira ventricosa</name>
    <dbReference type="NCBI Taxonomy" id="182803"/>
    <lineage>
        <taxon>Eukaryota</taxon>
        <taxon>Metazoa</taxon>
        <taxon>Ecdysozoa</taxon>
        <taxon>Arthropoda</taxon>
        <taxon>Chelicerata</taxon>
        <taxon>Arachnida</taxon>
        <taxon>Araneae</taxon>
        <taxon>Araneomorphae</taxon>
        <taxon>Entelegynae</taxon>
        <taxon>Araneoidea</taxon>
        <taxon>Araneidae</taxon>
        <taxon>Araneus</taxon>
    </lineage>
</organism>
<keyword evidence="2" id="KW-1185">Reference proteome</keyword>
<sequence length="111" mass="12641">MLLYQSSNSPLQSEVALLILAYNAHSLGFTGADQLSQPCSFLHLKREEKQYDKSDFMYMKHYKACPRGALFLKPSIECKGYNAAIFSNCLWEVLWLPTTAAENFLKITRIA</sequence>
<comment type="caution">
    <text evidence="1">The sequence shown here is derived from an EMBL/GenBank/DDBJ whole genome shotgun (WGS) entry which is preliminary data.</text>
</comment>
<reference evidence="1 2" key="1">
    <citation type="journal article" date="2019" name="Sci. Rep.">
        <title>Orb-weaving spider Araneus ventricosus genome elucidates the spidroin gene catalogue.</title>
        <authorList>
            <person name="Kono N."/>
            <person name="Nakamura H."/>
            <person name="Ohtoshi R."/>
            <person name="Moran D.A.P."/>
            <person name="Shinohara A."/>
            <person name="Yoshida Y."/>
            <person name="Fujiwara M."/>
            <person name="Mori M."/>
            <person name="Tomita M."/>
            <person name="Arakawa K."/>
        </authorList>
    </citation>
    <scope>NUCLEOTIDE SEQUENCE [LARGE SCALE GENOMIC DNA]</scope>
</reference>
<evidence type="ECO:0000313" key="2">
    <source>
        <dbReference type="Proteomes" id="UP000499080"/>
    </source>
</evidence>
<dbReference type="Proteomes" id="UP000499080">
    <property type="component" value="Unassembled WGS sequence"/>
</dbReference>
<name>A0A4Y2GRH1_ARAVE</name>
<accession>A0A4Y2GRH1</accession>
<evidence type="ECO:0000313" key="1">
    <source>
        <dbReference type="EMBL" id="GBM56562.1"/>
    </source>
</evidence>
<gene>
    <name evidence="1" type="ORF">AVEN_38712_1</name>
</gene>
<dbReference type="EMBL" id="BGPR01001551">
    <property type="protein sequence ID" value="GBM56562.1"/>
    <property type="molecule type" value="Genomic_DNA"/>
</dbReference>
<protein>
    <submittedName>
        <fullName evidence="1">Uncharacterized protein</fullName>
    </submittedName>
</protein>
<proteinExistence type="predicted"/>